<evidence type="ECO:0000313" key="3">
    <source>
        <dbReference type="EMBL" id="QQL45751.1"/>
    </source>
</evidence>
<organism evidence="3 4">
    <name type="scientific">Sulfuriroseicoccus oceanibius</name>
    <dbReference type="NCBI Taxonomy" id="2707525"/>
    <lineage>
        <taxon>Bacteria</taxon>
        <taxon>Pseudomonadati</taxon>
        <taxon>Verrucomicrobiota</taxon>
        <taxon>Verrucomicrobiia</taxon>
        <taxon>Verrucomicrobiales</taxon>
        <taxon>Verrucomicrobiaceae</taxon>
        <taxon>Sulfuriroseicoccus</taxon>
    </lineage>
</organism>
<dbReference type="EMBL" id="CP066776">
    <property type="protein sequence ID" value="QQL45751.1"/>
    <property type="molecule type" value="Genomic_DNA"/>
</dbReference>
<dbReference type="AlphaFoldDB" id="A0A6B3LDT8"/>
<proteinExistence type="inferred from homology"/>
<evidence type="ECO:0000259" key="2">
    <source>
        <dbReference type="Pfam" id="PF00156"/>
    </source>
</evidence>
<dbReference type="Proteomes" id="UP000475117">
    <property type="component" value="Chromosome"/>
</dbReference>
<keyword evidence="4" id="KW-1185">Reference proteome</keyword>
<name>A0A6B3LDT8_9BACT</name>
<accession>A0A6B3LDT8</accession>
<dbReference type="KEGG" id="soa:G3M56_003965"/>
<dbReference type="CDD" id="cd06223">
    <property type="entry name" value="PRTases_typeI"/>
    <property type="match status" value="1"/>
</dbReference>
<evidence type="ECO:0000313" key="4">
    <source>
        <dbReference type="Proteomes" id="UP000475117"/>
    </source>
</evidence>
<reference evidence="3 4" key="1">
    <citation type="submission" date="2020-12" db="EMBL/GenBank/DDBJ databases">
        <title>Sulforoseuscoccus oceanibium gen. nov., sp. nov., a representative of the phylum Verrucomicrobia with special cytoplasmic membrane, and proposal of Sulforoseuscoccusaceae fam. nov.</title>
        <authorList>
            <person name="Xi F."/>
        </authorList>
    </citation>
    <scope>NUCLEOTIDE SEQUENCE [LARGE SCALE GENOMIC DNA]</scope>
    <source>
        <strain evidence="3 4">T37</strain>
    </source>
</reference>
<comment type="similarity">
    <text evidence="1">Belongs to the ComF/GntX family.</text>
</comment>
<gene>
    <name evidence="3" type="ORF">G3M56_003965</name>
</gene>
<dbReference type="PANTHER" id="PTHR47505:SF1">
    <property type="entry name" value="DNA UTILIZATION PROTEIN YHGH"/>
    <property type="match status" value="1"/>
</dbReference>
<protein>
    <submittedName>
        <fullName evidence="3">ComF family protein</fullName>
    </submittedName>
</protein>
<dbReference type="InterPro" id="IPR051910">
    <property type="entry name" value="ComF/GntX_DNA_util-trans"/>
</dbReference>
<dbReference type="InterPro" id="IPR000836">
    <property type="entry name" value="PRTase_dom"/>
</dbReference>
<evidence type="ECO:0000256" key="1">
    <source>
        <dbReference type="ARBA" id="ARBA00008007"/>
    </source>
</evidence>
<sequence length="259" mass="29143">MISRVNWWAGKVLDLVAPRVCEVCEGLVERPEPAWRRGPRRDVCVACEERLELQSDRYCQRCGESFDGDVDGRLRCMNCEDLTLPFAFAVARYRASGAVREMVHRFKFGRQLRLRQTLASMVVDVFSFDPRLEEMWQAGGLVMVPVPLSPRRLRERGFNQALQVSLLAGRELRVPVVDCLVRTRNTSPQSQLSRKKRLENMKGAIGVKPRKRGGWELEGMRVVLVDDVLTTGSTASACARVLIDELGVTQVVVATAARG</sequence>
<dbReference type="SUPFAM" id="SSF53271">
    <property type="entry name" value="PRTase-like"/>
    <property type="match status" value="1"/>
</dbReference>
<dbReference type="RefSeq" id="WP_164365470.1">
    <property type="nucleotide sequence ID" value="NZ_CP066776.1"/>
</dbReference>
<dbReference type="Gene3D" id="3.40.50.2020">
    <property type="match status" value="1"/>
</dbReference>
<feature type="domain" description="Phosphoribosyltransferase" evidence="2">
    <location>
        <begin position="170"/>
        <end position="257"/>
    </location>
</feature>
<dbReference type="PANTHER" id="PTHR47505">
    <property type="entry name" value="DNA UTILIZATION PROTEIN YHGH"/>
    <property type="match status" value="1"/>
</dbReference>
<dbReference type="InterPro" id="IPR029057">
    <property type="entry name" value="PRTase-like"/>
</dbReference>
<dbReference type="Pfam" id="PF00156">
    <property type="entry name" value="Pribosyltran"/>
    <property type="match status" value="1"/>
</dbReference>